<gene>
    <name evidence="1" type="ORF">LEP1GSC105_0108</name>
</gene>
<dbReference type="Proteomes" id="UP000001340">
    <property type="component" value="Unassembled WGS sequence"/>
</dbReference>
<dbReference type="EMBL" id="AHNR02000004">
    <property type="protein sequence ID" value="EKR57179.1"/>
    <property type="molecule type" value="Genomic_DNA"/>
</dbReference>
<reference evidence="1 2" key="1">
    <citation type="submission" date="2012-10" db="EMBL/GenBank/DDBJ databases">
        <authorList>
            <person name="Harkins D.M."/>
            <person name="Durkin A.S."/>
            <person name="Brinkac L.M."/>
            <person name="Haft D.H."/>
            <person name="Selengut J.D."/>
            <person name="Sanka R."/>
            <person name="DePew J."/>
            <person name="Purushe J."/>
            <person name="Chanthongthip A."/>
            <person name="Lattana O."/>
            <person name="Phetsouvanh R."/>
            <person name="Newton P.N."/>
            <person name="Vinetz J.M."/>
            <person name="Sutton G.G."/>
            <person name="Nierman W.C."/>
            <person name="Fouts D.E."/>
        </authorList>
    </citation>
    <scope>NUCLEOTIDE SEQUENCE [LARGE SCALE GENOMIC DNA]</scope>
    <source>
        <strain evidence="1 2">UI 12758</strain>
    </source>
</reference>
<proteinExistence type="predicted"/>
<protein>
    <submittedName>
        <fullName evidence="1">Baseplate J-like protein</fullName>
    </submittedName>
</protein>
<name>A0A0E2DB93_LEPIR</name>
<dbReference type="RefSeq" id="WP_002122284.1">
    <property type="nucleotide sequence ID" value="NZ_AHNR02000004.1"/>
</dbReference>
<evidence type="ECO:0000313" key="1">
    <source>
        <dbReference type="EMBL" id="EKR57179.1"/>
    </source>
</evidence>
<dbReference type="AlphaFoldDB" id="A0A0E2DB93"/>
<comment type="caution">
    <text evidence="1">The sequence shown here is derived from an EMBL/GenBank/DDBJ whole genome shotgun (WGS) entry which is preliminary data.</text>
</comment>
<sequence>MSDPSPYTLRTFSGIFANFVSYLVSANVRLTNFKPGSRIRTILEAIAAALSRMSSEFYSAYLYAMRNACYESFGFGLLEGKKSTGFIRFEKSGLTSNYSIPIFTISLFGQVYQTVGPVTLVVSHTSIDIDIRAVEPGTQYNIDSLGIDTNLGRGDIFQTSDPTVVIDFDRIFNPYPISGGTDKETEEERLIRWQEFVNNLSRSTLAGILSGVKSISGIVDCYVTENINPNSGQPETGWINIYVSDGTSNTAPNILQTVRDKISGLLNSSDFGYKAAGTRLFVSNLNIQPISFNYELDVLISTQLSDSQLISIVSQSFANYVNRLRNGEDVIFDRLKGVGINAHPDIQRIRFVGLSSDIVVSSGSVPKIGGSGGGTIVCNLINRISPP</sequence>
<evidence type="ECO:0000313" key="2">
    <source>
        <dbReference type="Proteomes" id="UP000001340"/>
    </source>
</evidence>
<accession>A0A0E2DB93</accession>
<organism evidence="1 2">
    <name type="scientific">Leptospira interrogans str. UI 12758</name>
    <dbReference type="NCBI Taxonomy" id="1049938"/>
    <lineage>
        <taxon>Bacteria</taxon>
        <taxon>Pseudomonadati</taxon>
        <taxon>Spirochaetota</taxon>
        <taxon>Spirochaetia</taxon>
        <taxon>Leptospirales</taxon>
        <taxon>Leptospiraceae</taxon>
        <taxon>Leptospira</taxon>
    </lineage>
</organism>